<proteinExistence type="predicted"/>
<dbReference type="Proteomes" id="UP000323707">
    <property type="component" value="Unassembled WGS sequence"/>
</dbReference>
<organism evidence="2 3">
    <name type="scientific">Helicobacter canis</name>
    <dbReference type="NCBI Taxonomy" id="29419"/>
    <lineage>
        <taxon>Bacteria</taxon>
        <taxon>Pseudomonadati</taxon>
        <taxon>Campylobacterota</taxon>
        <taxon>Epsilonproteobacteria</taxon>
        <taxon>Campylobacterales</taxon>
        <taxon>Helicobacteraceae</taxon>
        <taxon>Helicobacter</taxon>
    </lineage>
</organism>
<evidence type="ECO:0000313" key="2">
    <source>
        <dbReference type="EMBL" id="KAA8707715.1"/>
    </source>
</evidence>
<dbReference type="Pfam" id="PF02325">
    <property type="entry name" value="CCB3_YggT"/>
    <property type="match status" value="1"/>
</dbReference>
<protein>
    <submittedName>
        <fullName evidence="2">YggT family protein</fullName>
    </submittedName>
</protein>
<keyword evidence="1" id="KW-0812">Transmembrane</keyword>
<feature type="transmembrane region" description="Helical" evidence="1">
    <location>
        <begin position="12"/>
        <end position="32"/>
    </location>
</feature>
<dbReference type="AlphaFoldDB" id="A0A5M9QL83"/>
<evidence type="ECO:0000313" key="3">
    <source>
        <dbReference type="Proteomes" id="UP000323707"/>
    </source>
</evidence>
<reference evidence="2 3" key="1">
    <citation type="submission" date="2019-09" db="EMBL/GenBank/DDBJ databases">
        <title>Draft genome sequence of various Type strains from the CCUG.</title>
        <authorList>
            <person name="Pineiro-Iglesias B."/>
            <person name="Tunovic T."/>
            <person name="Unosson C."/>
            <person name="Inganas E."/>
            <person name="Ohlen M."/>
            <person name="Cardew S."/>
            <person name="Jensie-Markopoulos S."/>
            <person name="Salva-Serra F."/>
            <person name="Jaen-Luchoro D."/>
            <person name="Karlsson R."/>
            <person name="Svensson-Stadler L."/>
            <person name="Chun J."/>
            <person name="Moore E."/>
        </authorList>
    </citation>
    <scope>NUCLEOTIDE SEQUENCE [LARGE SCALE GENOMIC DNA]</scope>
    <source>
        <strain evidence="2 3">CCUG 32756T</strain>
    </source>
</reference>
<keyword evidence="1" id="KW-1133">Transmembrane helix</keyword>
<gene>
    <name evidence="2" type="ORF">F4V45_07535</name>
</gene>
<dbReference type="EMBL" id="VXKE01000021">
    <property type="protein sequence ID" value="KAA8707715.1"/>
    <property type="molecule type" value="Genomic_DNA"/>
</dbReference>
<name>A0A5M9QL83_9HELI</name>
<sequence>MGIIIMAVANMLHMVIWAYMWVLIIAVFLSWVRPDPSNPIVQVLYRLSYPVLDFARRKLPFLVINGIDLSPLAVIIGLQIIDQVIMQVAFALAR</sequence>
<feature type="transmembrane region" description="Helical" evidence="1">
    <location>
        <begin position="69"/>
        <end position="93"/>
    </location>
</feature>
<dbReference type="RefSeq" id="WP_150337732.1">
    <property type="nucleotide sequence ID" value="NZ_JAERIX010000024.1"/>
</dbReference>
<keyword evidence="1" id="KW-0472">Membrane</keyword>
<dbReference type="GO" id="GO:0016020">
    <property type="term" value="C:membrane"/>
    <property type="evidence" value="ECO:0007669"/>
    <property type="project" value="InterPro"/>
</dbReference>
<dbReference type="InterPro" id="IPR003425">
    <property type="entry name" value="CCB3/YggT"/>
</dbReference>
<comment type="caution">
    <text evidence="2">The sequence shown here is derived from an EMBL/GenBank/DDBJ whole genome shotgun (WGS) entry which is preliminary data.</text>
</comment>
<evidence type="ECO:0000256" key="1">
    <source>
        <dbReference type="SAM" id="Phobius"/>
    </source>
</evidence>
<accession>A0A5M9QL83</accession>